<feature type="domain" description="MADF" evidence="1">
    <location>
        <begin position="179"/>
        <end position="272"/>
    </location>
</feature>
<dbReference type="EMBL" id="JASPKY010000212">
    <property type="protein sequence ID" value="KAK9720224.1"/>
    <property type="molecule type" value="Genomic_DNA"/>
</dbReference>
<protein>
    <submittedName>
        <fullName evidence="2">Alcohol dehydrogenase transcription factor Myb/SANT-like</fullName>
    </submittedName>
</protein>
<accession>A0AAW1KLV2</accession>
<dbReference type="Proteomes" id="UP001458880">
    <property type="component" value="Unassembled WGS sequence"/>
</dbReference>
<gene>
    <name evidence="2" type="ORF">QE152_g22182</name>
</gene>
<evidence type="ECO:0000313" key="2">
    <source>
        <dbReference type="EMBL" id="KAK9720224.1"/>
    </source>
</evidence>
<reference evidence="2 3" key="1">
    <citation type="journal article" date="2024" name="BMC Genomics">
        <title>De novo assembly and annotation of Popillia japonica's genome with initial clues to its potential as an invasive pest.</title>
        <authorList>
            <person name="Cucini C."/>
            <person name="Boschi S."/>
            <person name="Funari R."/>
            <person name="Cardaioli E."/>
            <person name="Iannotti N."/>
            <person name="Marturano G."/>
            <person name="Paoli F."/>
            <person name="Bruttini M."/>
            <person name="Carapelli A."/>
            <person name="Frati F."/>
            <person name="Nardi F."/>
        </authorList>
    </citation>
    <scope>NUCLEOTIDE SEQUENCE [LARGE SCALE GENOMIC DNA]</scope>
    <source>
        <strain evidence="2">DMR45628</strain>
    </source>
</reference>
<comment type="caution">
    <text evidence="2">The sequence shown here is derived from an EMBL/GenBank/DDBJ whole genome shotgun (WGS) entry which is preliminary data.</text>
</comment>
<dbReference type="Pfam" id="PF10545">
    <property type="entry name" value="MADF_DNA_bdg"/>
    <property type="match status" value="2"/>
</dbReference>
<dbReference type="InterPro" id="IPR006578">
    <property type="entry name" value="MADF-dom"/>
</dbReference>
<sequence>MWTEEAVEELITQYREHPVLWNPKNKDFKNRIKKDEALKQISQVMNLEVVDVERKINVLNTQFRRTHKKVLALKAAGFPTDEFENNLWYGYKNLLFLENRYYRLRRPTKRFLQLQHIVSTSLDSTYTTRKCANALFCGVFRTFPVKAASDLFQTGEQFQYQCELQVSLNSMWTDTTIEQLITQYKQHPALWDPSNKGYRNRFRRDSALKEIAKTLNVDTVDVERKIIVLKTQFRRAHAKALKMRANGLSELDIDNTVWHWYRSLTFLQKRYFSRMPVASPIIQLIPEQEKTTIEDFDTSSDDGLGTNGIKIEYSDLTPTKKLRTEDEISEKEPIGDVANCSTDTISKNKDECDAYGELLAIKLKKFDERTQFTLMHEIDNLIFRTRMNYN</sequence>
<dbReference type="SMART" id="SM00595">
    <property type="entry name" value="MADF"/>
    <property type="match status" value="2"/>
</dbReference>
<evidence type="ECO:0000259" key="1">
    <source>
        <dbReference type="PROSITE" id="PS51029"/>
    </source>
</evidence>
<dbReference type="PROSITE" id="PS51029">
    <property type="entry name" value="MADF"/>
    <property type="match status" value="2"/>
</dbReference>
<proteinExistence type="predicted"/>
<dbReference type="AlphaFoldDB" id="A0AAW1KLV2"/>
<evidence type="ECO:0000313" key="3">
    <source>
        <dbReference type="Proteomes" id="UP001458880"/>
    </source>
</evidence>
<dbReference type="PANTHER" id="PTHR21505">
    <property type="entry name" value="MADF DOMAIN-CONTAINING PROTEIN-RELATED"/>
    <property type="match status" value="1"/>
</dbReference>
<name>A0AAW1KLV2_POPJA</name>
<keyword evidence="3" id="KW-1185">Reference proteome</keyword>
<feature type="domain" description="MADF" evidence="1">
    <location>
        <begin position="9"/>
        <end position="102"/>
    </location>
</feature>
<dbReference type="PANTHER" id="PTHR21505:SF15">
    <property type="entry name" value="RE18252P"/>
    <property type="match status" value="1"/>
</dbReference>
<organism evidence="2 3">
    <name type="scientific">Popillia japonica</name>
    <name type="common">Japanese beetle</name>
    <dbReference type="NCBI Taxonomy" id="7064"/>
    <lineage>
        <taxon>Eukaryota</taxon>
        <taxon>Metazoa</taxon>
        <taxon>Ecdysozoa</taxon>
        <taxon>Arthropoda</taxon>
        <taxon>Hexapoda</taxon>
        <taxon>Insecta</taxon>
        <taxon>Pterygota</taxon>
        <taxon>Neoptera</taxon>
        <taxon>Endopterygota</taxon>
        <taxon>Coleoptera</taxon>
        <taxon>Polyphaga</taxon>
        <taxon>Scarabaeiformia</taxon>
        <taxon>Scarabaeidae</taxon>
        <taxon>Rutelinae</taxon>
        <taxon>Popillia</taxon>
    </lineage>
</organism>